<gene>
    <name evidence="13" type="ORF">RM544_15185</name>
</gene>
<evidence type="ECO:0000256" key="4">
    <source>
        <dbReference type="ARBA" id="ARBA00022630"/>
    </source>
</evidence>
<accession>A0AAW8R5A5</accession>
<evidence type="ECO:0000256" key="2">
    <source>
        <dbReference type="ARBA" id="ARBA00011955"/>
    </source>
</evidence>
<dbReference type="Proteomes" id="UP001249020">
    <property type="component" value="Unassembled WGS sequence"/>
</dbReference>
<evidence type="ECO:0000256" key="1">
    <source>
        <dbReference type="ARBA" id="ARBA00008282"/>
    </source>
</evidence>
<evidence type="ECO:0000256" key="8">
    <source>
        <dbReference type="ARBA" id="ARBA00022842"/>
    </source>
</evidence>
<dbReference type="GO" id="GO:0046872">
    <property type="term" value="F:metal ion binding"/>
    <property type="evidence" value="ECO:0007669"/>
    <property type="project" value="UniProtKB-UniRule"/>
</dbReference>
<dbReference type="EC" id="2.7.1.180" evidence="2 11"/>
<dbReference type="InterPro" id="IPR024932">
    <property type="entry name" value="ApbE"/>
</dbReference>
<comment type="similarity">
    <text evidence="1 11">Belongs to the ApbE family.</text>
</comment>
<evidence type="ECO:0000313" key="13">
    <source>
        <dbReference type="EMBL" id="MDT0583894.1"/>
    </source>
</evidence>
<evidence type="ECO:0000256" key="3">
    <source>
        <dbReference type="ARBA" id="ARBA00016337"/>
    </source>
</evidence>
<dbReference type="PANTHER" id="PTHR30040">
    <property type="entry name" value="THIAMINE BIOSYNTHESIS LIPOPROTEIN APBE"/>
    <property type="match status" value="1"/>
</dbReference>
<dbReference type="EMBL" id="JAVRIE010000007">
    <property type="protein sequence ID" value="MDT0583894.1"/>
    <property type="molecule type" value="Genomic_DNA"/>
</dbReference>
<dbReference type="Gene3D" id="3.10.520.10">
    <property type="entry name" value="ApbE-like domains"/>
    <property type="match status" value="1"/>
</dbReference>
<reference evidence="13 14" key="1">
    <citation type="submission" date="2023-09" db="EMBL/GenBank/DDBJ databases">
        <authorList>
            <person name="Rey-Velasco X."/>
        </authorList>
    </citation>
    <scope>NUCLEOTIDE SEQUENCE [LARGE SCALE GENOMIC DNA]</scope>
    <source>
        <strain evidence="13 14">W409</strain>
    </source>
</reference>
<feature type="binding site" evidence="12">
    <location>
        <position position="278"/>
    </location>
    <ligand>
        <name>Mg(2+)</name>
        <dbReference type="ChEBI" id="CHEBI:18420"/>
    </ligand>
</feature>
<evidence type="ECO:0000313" key="14">
    <source>
        <dbReference type="Proteomes" id="UP001249020"/>
    </source>
</evidence>
<comment type="caution">
    <text evidence="13">The sequence shown here is derived from an EMBL/GenBank/DDBJ whole genome shotgun (WGS) entry which is preliminary data.</text>
</comment>
<keyword evidence="5 11" id="KW-0808">Transferase</keyword>
<dbReference type="InterPro" id="IPR003374">
    <property type="entry name" value="ApbE-like_sf"/>
</dbReference>
<keyword evidence="6 11" id="KW-0479">Metal-binding</keyword>
<keyword evidence="4 11" id="KW-0285">Flavoprotein</keyword>
<comment type="catalytic activity">
    <reaction evidence="10 11">
        <text>L-threonyl-[protein] + FAD = FMN-L-threonyl-[protein] + AMP + H(+)</text>
        <dbReference type="Rhea" id="RHEA:36847"/>
        <dbReference type="Rhea" id="RHEA-COMP:11060"/>
        <dbReference type="Rhea" id="RHEA-COMP:11061"/>
        <dbReference type="ChEBI" id="CHEBI:15378"/>
        <dbReference type="ChEBI" id="CHEBI:30013"/>
        <dbReference type="ChEBI" id="CHEBI:57692"/>
        <dbReference type="ChEBI" id="CHEBI:74257"/>
        <dbReference type="ChEBI" id="CHEBI:456215"/>
        <dbReference type="EC" id="2.7.1.180"/>
    </reaction>
</comment>
<organism evidence="13 14">
    <name type="scientific">Brumicola blandensis</name>
    <dbReference type="NCBI Taxonomy" id="3075611"/>
    <lineage>
        <taxon>Bacteria</taxon>
        <taxon>Pseudomonadati</taxon>
        <taxon>Pseudomonadota</taxon>
        <taxon>Gammaproteobacteria</taxon>
        <taxon>Alteromonadales</taxon>
        <taxon>Alteromonadaceae</taxon>
        <taxon>Brumicola</taxon>
    </lineage>
</organism>
<name>A0AAW8R5A5_9ALTE</name>
<keyword evidence="8 11" id="KW-0460">Magnesium</keyword>
<evidence type="ECO:0000256" key="5">
    <source>
        <dbReference type="ARBA" id="ARBA00022679"/>
    </source>
</evidence>
<evidence type="ECO:0000256" key="6">
    <source>
        <dbReference type="ARBA" id="ARBA00022723"/>
    </source>
</evidence>
<feature type="binding site" evidence="12">
    <location>
        <position position="155"/>
    </location>
    <ligand>
        <name>Mg(2+)</name>
        <dbReference type="ChEBI" id="CHEBI:18420"/>
    </ligand>
</feature>
<keyword evidence="14" id="KW-1185">Reference proteome</keyword>
<dbReference type="SUPFAM" id="SSF143631">
    <property type="entry name" value="ApbE-like"/>
    <property type="match status" value="1"/>
</dbReference>
<dbReference type="GO" id="GO:0016740">
    <property type="term" value="F:transferase activity"/>
    <property type="evidence" value="ECO:0007669"/>
    <property type="project" value="UniProtKB-UniRule"/>
</dbReference>
<evidence type="ECO:0000256" key="12">
    <source>
        <dbReference type="PIRSR" id="PIRSR006268-2"/>
    </source>
</evidence>
<evidence type="ECO:0000256" key="9">
    <source>
        <dbReference type="ARBA" id="ARBA00031306"/>
    </source>
</evidence>
<keyword evidence="7 11" id="KW-0274">FAD</keyword>
<comment type="cofactor">
    <cofactor evidence="12">
        <name>Mg(2+)</name>
        <dbReference type="ChEBI" id="CHEBI:18420"/>
    </cofactor>
    <cofactor evidence="12">
        <name>Mn(2+)</name>
        <dbReference type="ChEBI" id="CHEBI:29035"/>
    </cofactor>
    <text evidence="12">Magnesium. Can also use manganese.</text>
</comment>
<evidence type="ECO:0000256" key="7">
    <source>
        <dbReference type="ARBA" id="ARBA00022827"/>
    </source>
</evidence>
<evidence type="ECO:0000256" key="11">
    <source>
        <dbReference type="PIRNR" id="PIRNR006268"/>
    </source>
</evidence>
<protein>
    <recommendedName>
        <fullName evidence="3 11">FAD:protein FMN transferase</fullName>
        <ecNumber evidence="2 11">2.7.1.180</ecNumber>
    </recommendedName>
    <alternativeName>
        <fullName evidence="9 11">Flavin transferase</fullName>
    </alternativeName>
</protein>
<evidence type="ECO:0000256" key="10">
    <source>
        <dbReference type="ARBA" id="ARBA00048540"/>
    </source>
</evidence>
<dbReference type="PANTHER" id="PTHR30040:SF2">
    <property type="entry name" value="FAD:PROTEIN FMN TRANSFERASE"/>
    <property type="match status" value="1"/>
</dbReference>
<dbReference type="RefSeq" id="WP_311362668.1">
    <property type="nucleotide sequence ID" value="NZ_JAVRIE010000007.1"/>
</dbReference>
<dbReference type="AlphaFoldDB" id="A0AAW8R5A5"/>
<dbReference type="Pfam" id="PF02424">
    <property type="entry name" value="ApbE"/>
    <property type="match status" value="1"/>
</dbReference>
<proteinExistence type="inferred from homology"/>
<sequence>MSQAWKLRTADDHFVGSFHCMASPCEILIDGTDESLARKLVAEACVEAFRIEQKYSRYRDDNIIGLINNANGKPIAIDMETYQLLQFADTCFKISDGLFDITSGVLRKCWKFDGSDSLPNKSEVDTLKKLIGWHLISLQEQSITMPAGFEIDLGGIGKEYAVDNVANLCKKLAPNTSVLVNFGGDIQVTRPRSDSAYWQVGIESPDKENTSGTPRSQSILRIANGGLATSGDANRYLLKNGVRYSHILNPKTGFPIKGGPRSITVAADYCTQSGLLATLALLQGANAEDFLKQQEVKYWCYW</sequence>
<dbReference type="PIRSF" id="PIRSF006268">
    <property type="entry name" value="ApbE"/>
    <property type="match status" value="1"/>
</dbReference>